<dbReference type="STRING" id="1196081.A0A364KSU2"/>
<name>A0A364KSU2_TALAM</name>
<evidence type="ECO:0000313" key="3">
    <source>
        <dbReference type="EMBL" id="RAO66620.1"/>
    </source>
</evidence>
<dbReference type="Proteomes" id="UP000249363">
    <property type="component" value="Unassembled WGS sequence"/>
</dbReference>
<gene>
    <name evidence="3" type="ORF">BHQ10_002632</name>
</gene>
<evidence type="ECO:0000313" key="4">
    <source>
        <dbReference type="Proteomes" id="UP000249363"/>
    </source>
</evidence>
<proteinExistence type="predicted"/>
<keyword evidence="4" id="KW-1185">Reference proteome</keyword>
<feature type="signal peptide" evidence="1">
    <location>
        <begin position="1"/>
        <end position="19"/>
    </location>
</feature>
<dbReference type="GeneID" id="63791849"/>
<dbReference type="Pfam" id="PF08881">
    <property type="entry name" value="CVNH"/>
    <property type="match status" value="1"/>
</dbReference>
<evidence type="ECO:0000259" key="2">
    <source>
        <dbReference type="SMART" id="SM01111"/>
    </source>
</evidence>
<dbReference type="SUPFAM" id="SSF51322">
    <property type="entry name" value="Cyanovirin-N"/>
    <property type="match status" value="1"/>
</dbReference>
<dbReference type="Gene3D" id="2.30.60.10">
    <property type="entry name" value="Cyanovirin-N"/>
    <property type="match status" value="1"/>
</dbReference>
<feature type="domain" description="Cyanovirin-N" evidence="2">
    <location>
        <begin position="30"/>
        <end position="130"/>
    </location>
</feature>
<feature type="chain" id="PRO_5016712118" description="Cyanovirin-N domain-containing protein" evidence="1">
    <location>
        <begin position="20"/>
        <end position="248"/>
    </location>
</feature>
<reference evidence="3 4" key="1">
    <citation type="journal article" date="2017" name="Biotechnol. Biofuels">
        <title>Differential beta-glucosidase expression as a function of carbon source availability in Talaromyces amestolkiae: a genomic and proteomic approach.</title>
        <authorList>
            <person name="de Eugenio L.I."/>
            <person name="Mendez-Liter J.A."/>
            <person name="Nieto-Dominguez M."/>
            <person name="Alonso L."/>
            <person name="Gil-Munoz J."/>
            <person name="Barriuso J."/>
            <person name="Prieto A."/>
            <person name="Martinez M.J."/>
        </authorList>
    </citation>
    <scope>NUCLEOTIDE SEQUENCE [LARGE SCALE GENOMIC DNA]</scope>
    <source>
        <strain evidence="3 4">CIB</strain>
    </source>
</reference>
<keyword evidence="1" id="KW-0732">Signal</keyword>
<dbReference type="OrthoDB" id="4672515at2759"/>
<comment type="caution">
    <text evidence="3">The sequence shown here is derived from an EMBL/GenBank/DDBJ whole genome shotgun (WGS) entry which is preliminary data.</text>
</comment>
<evidence type="ECO:0000256" key="1">
    <source>
        <dbReference type="SAM" id="SignalP"/>
    </source>
</evidence>
<dbReference type="RefSeq" id="XP_040731137.1">
    <property type="nucleotide sequence ID" value="XM_040874800.1"/>
</dbReference>
<dbReference type="EMBL" id="MIKG01000004">
    <property type="protein sequence ID" value="RAO66620.1"/>
    <property type="molecule type" value="Genomic_DNA"/>
</dbReference>
<dbReference type="SMART" id="SM01111">
    <property type="entry name" value="CVNH"/>
    <property type="match status" value="1"/>
</dbReference>
<dbReference type="InterPro" id="IPR036673">
    <property type="entry name" value="Cyanovirin-N_sf"/>
</dbReference>
<dbReference type="InterPro" id="IPR011058">
    <property type="entry name" value="Cyanovirin-N"/>
</dbReference>
<protein>
    <recommendedName>
        <fullName evidence="2">Cyanovirin-N domain-containing protein</fullName>
    </recommendedName>
</protein>
<dbReference type="AlphaFoldDB" id="A0A364KSU2"/>
<organism evidence="3 4">
    <name type="scientific">Talaromyces amestolkiae</name>
    <dbReference type="NCBI Taxonomy" id="1196081"/>
    <lineage>
        <taxon>Eukaryota</taxon>
        <taxon>Fungi</taxon>
        <taxon>Dikarya</taxon>
        <taxon>Ascomycota</taxon>
        <taxon>Pezizomycotina</taxon>
        <taxon>Eurotiomycetes</taxon>
        <taxon>Eurotiomycetidae</taxon>
        <taxon>Eurotiales</taxon>
        <taxon>Trichocomaceae</taxon>
        <taxon>Talaromyces</taxon>
        <taxon>Talaromyces sect. Talaromyces</taxon>
    </lineage>
</organism>
<accession>A0A364KSU2</accession>
<sequence>MHHQKLATLFGFIAGIAQAAPSSAAAATTGYSSECSDITLNTSWLVANCPNDAGTSISSGVYLPSHVTNTEGKLEWKTDGAYEESCSNCFLLDSGATLQCYCEGTYTYDSGNTTLNLEEYIVNYNGHLLSSLEGTPTVPNDASLAVPSDVVLSLTVYDGDNACPSTPGGTLSFAGPETCWDLILAVDPIVWTELEATSNEGWSVSVYNESTCTGTPLVTFDQTRVNECITVGQNGGAYLSLTPLWNYD</sequence>